<comment type="caution">
    <text evidence="2">The sequence shown here is derived from an EMBL/GenBank/DDBJ whole genome shotgun (WGS) entry which is preliminary data.</text>
</comment>
<dbReference type="Proteomes" id="UP001530377">
    <property type="component" value="Unassembled WGS sequence"/>
</dbReference>
<organism evidence="2 3">
    <name type="scientific">Cyclostephanos tholiformis</name>
    <dbReference type="NCBI Taxonomy" id="382380"/>
    <lineage>
        <taxon>Eukaryota</taxon>
        <taxon>Sar</taxon>
        <taxon>Stramenopiles</taxon>
        <taxon>Ochrophyta</taxon>
        <taxon>Bacillariophyta</taxon>
        <taxon>Coscinodiscophyceae</taxon>
        <taxon>Thalassiosirophycidae</taxon>
        <taxon>Stephanodiscales</taxon>
        <taxon>Stephanodiscaceae</taxon>
        <taxon>Cyclostephanos</taxon>
    </lineage>
</organism>
<evidence type="ECO:0000313" key="2">
    <source>
        <dbReference type="EMBL" id="KAL3827619.1"/>
    </source>
</evidence>
<sequence length="330" mass="34593">MMCRLRRSLPNRPDTSSSRRAMPYYLLCISMMLGLCIVDRSSSAESTTNGAWAGGNNLPLQQKTSSSSSPDGSHRRRPASGSALTMASAFAPIIVSLAPLSTPRRRLTTNDDDPPLGRLFSLLKPAAVPLMDSGKALARSGELLIDLTSSLDMYGGSLSAAGASIRNCGDCIAQAAASCRFKTAAELVIDELREGADCLREGGAKLTSAAREGEIDENDDASLLLAMRIGDMILPTSLAASSLEEAGASVMRRESVAVVGRHLTSCGEALGSLAATVRMLDPSGGGDAGLSAGRMMYASERMIDAGRELTRGEEDGEESGTRKGKSWIKG</sequence>
<feature type="region of interest" description="Disordered" evidence="1">
    <location>
        <begin position="48"/>
        <end position="81"/>
    </location>
</feature>
<name>A0ABD3SSM5_9STRA</name>
<dbReference type="AlphaFoldDB" id="A0ABD3SSM5"/>
<proteinExistence type="predicted"/>
<reference evidence="2 3" key="1">
    <citation type="submission" date="2024-10" db="EMBL/GenBank/DDBJ databases">
        <title>Updated reference genomes for cyclostephanoid diatoms.</title>
        <authorList>
            <person name="Roberts W.R."/>
            <person name="Alverson A.J."/>
        </authorList>
    </citation>
    <scope>NUCLEOTIDE SEQUENCE [LARGE SCALE GENOMIC DNA]</scope>
    <source>
        <strain evidence="2 3">AJA228-03</strain>
    </source>
</reference>
<protein>
    <submittedName>
        <fullName evidence="2">Uncharacterized protein</fullName>
    </submittedName>
</protein>
<feature type="region of interest" description="Disordered" evidence="1">
    <location>
        <begin position="307"/>
        <end position="330"/>
    </location>
</feature>
<dbReference type="EMBL" id="JALLPB020000001">
    <property type="protein sequence ID" value="KAL3827619.1"/>
    <property type="molecule type" value="Genomic_DNA"/>
</dbReference>
<gene>
    <name evidence="2" type="ORF">ACHAXA_000492</name>
</gene>
<evidence type="ECO:0000313" key="3">
    <source>
        <dbReference type="Proteomes" id="UP001530377"/>
    </source>
</evidence>
<evidence type="ECO:0000256" key="1">
    <source>
        <dbReference type="SAM" id="MobiDB-lite"/>
    </source>
</evidence>
<accession>A0ABD3SSM5</accession>
<keyword evidence="3" id="KW-1185">Reference proteome</keyword>